<organism evidence="1 3">
    <name type="scientific">Alkalihalobacillus alcalophilus ATCC 27647 = CGMCC 1.3604</name>
    <dbReference type="NCBI Taxonomy" id="1218173"/>
    <lineage>
        <taxon>Bacteria</taxon>
        <taxon>Bacillati</taxon>
        <taxon>Bacillota</taxon>
        <taxon>Bacilli</taxon>
        <taxon>Bacillales</taxon>
        <taxon>Bacillaceae</taxon>
        <taxon>Alkalihalobacillus</taxon>
    </lineage>
</organism>
<evidence type="ECO:0000313" key="4">
    <source>
        <dbReference type="Proteomes" id="UP000297014"/>
    </source>
</evidence>
<name>A0A094XFB1_ALKAL</name>
<gene>
    <name evidence="2" type="ORF">AJ85_13800</name>
    <name evidence="1" type="ORF">BALCAV_0209880</name>
</gene>
<comment type="caution">
    <text evidence="1">The sequence shown here is derived from an EMBL/GenBank/DDBJ whole genome shotgun (WGS) entry which is preliminary data.</text>
</comment>
<keyword evidence="3" id="KW-1185">Reference proteome</keyword>
<dbReference type="AlphaFoldDB" id="A0A094XFB1"/>
<reference evidence="1 3" key="1">
    <citation type="journal article" date="2014" name="Genome Announc.">
        <title>Draft Genome Sequence of Bacillus alcalophilus AV1934, a Classic Alkaliphile Isolated from Human Feces in 1934.</title>
        <authorList>
            <person name="Attie O."/>
            <person name="Jayaprakash A."/>
            <person name="Shah H."/>
            <person name="Paulsen I.T."/>
            <person name="Morino M."/>
            <person name="Takahashi Y."/>
            <person name="Narumi I."/>
            <person name="Sachidanandam R."/>
            <person name="Satoh K."/>
            <person name="Ito M."/>
            <person name="Krulwich T.A."/>
        </authorList>
    </citation>
    <scope>NUCLEOTIDE SEQUENCE [LARGE SCALE GENOMIC DNA]</scope>
    <source>
        <strain evidence="1 3">AV1934</strain>
    </source>
</reference>
<reference evidence="2 4" key="2">
    <citation type="submission" date="2014-01" db="EMBL/GenBank/DDBJ databases">
        <title>Draft genome sequencing of Bacillus alcalophilus CGMCC 1.3604.</title>
        <authorList>
            <person name="Yang J."/>
            <person name="Diao L."/>
            <person name="Yang S."/>
        </authorList>
    </citation>
    <scope>NUCLEOTIDE SEQUENCE [LARGE SCALE GENOMIC DNA]</scope>
    <source>
        <strain evidence="2 4">CGMCC 1.3604</strain>
    </source>
</reference>
<dbReference type="Proteomes" id="UP000297014">
    <property type="component" value="Unassembled WGS sequence"/>
</dbReference>
<evidence type="ECO:0008006" key="5">
    <source>
        <dbReference type="Google" id="ProtNLM"/>
    </source>
</evidence>
<dbReference type="EMBL" id="JALP01000009">
    <property type="protein sequence ID" value="THG92245.1"/>
    <property type="molecule type" value="Genomic_DNA"/>
</dbReference>
<evidence type="ECO:0000313" key="1">
    <source>
        <dbReference type="EMBL" id="KGA97470.1"/>
    </source>
</evidence>
<dbReference type="InterPro" id="IPR007263">
    <property type="entry name" value="DCC1-like"/>
</dbReference>
<dbReference type="InterPro" id="IPR052927">
    <property type="entry name" value="DCC_oxidoreductase"/>
</dbReference>
<dbReference type="eggNOG" id="COG3011">
    <property type="taxonomic scope" value="Bacteria"/>
</dbReference>
<protein>
    <recommendedName>
        <fullName evidence="5">Thiol-disulfide oxidoreductase</fullName>
    </recommendedName>
</protein>
<dbReference type="Proteomes" id="UP000002754">
    <property type="component" value="Unassembled WGS sequence"/>
</dbReference>
<dbReference type="Pfam" id="PF04134">
    <property type="entry name" value="DCC1-like"/>
    <property type="match status" value="1"/>
</dbReference>
<dbReference type="EMBL" id="ALPT02000028">
    <property type="protein sequence ID" value="KGA97470.1"/>
    <property type="molecule type" value="Genomic_DNA"/>
</dbReference>
<dbReference type="PANTHER" id="PTHR33639:SF2">
    <property type="entry name" value="DUF393 DOMAIN-CONTAINING PROTEIN"/>
    <property type="match status" value="1"/>
</dbReference>
<proteinExistence type="predicted"/>
<dbReference type="OrthoDB" id="9785438at2"/>
<evidence type="ECO:0000313" key="3">
    <source>
        <dbReference type="Proteomes" id="UP000002754"/>
    </source>
</evidence>
<dbReference type="PANTHER" id="PTHR33639">
    <property type="entry name" value="THIOL-DISULFIDE OXIDOREDUCTASE DCC"/>
    <property type="match status" value="1"/>
</dbReference>
<dbReference type="GO" id="GO:0015035">
    <property type="term" value="F:protein-disulfide reductase activity"/>
    <property type="evidence" value="ECO:0007669"/>
    <property type="project" value="InterPro"/>
</dbReference>
<dbReference type="RefSeq" id="WP_003321901.1">
    <property type="nucleotide sequence ID" value="NZ_ALPT02000028.1"/>
</dbReference>
<sequence length="134" mass="16367">MEIDQEAIILFDGVCNVCNKTIDFLLKHDKQQHFKFASIQSKIGQQLIQEYRIDPTVDSVIVIEQNKAHLHSDAVLKIIPKLSWYWQWLRLFKVVPRRWRDRFYFWFAKNRYRFFGTKSTCRLPTKEERKRFLE</sequence>
<evidence type="ECO:0000313" key="2">
    <source>
        <dbReference type="EMBL" id="THG92245.1"/>
    </source>
</evidence>
<accession>A0A094XFB1</accession>